<gene>
    <name evidence="2" type="ORF">HDID_LOCUS5592</name>
</gene>
<proteinExistence type="predicted"/>
<evidence type="ECO:0000313" key="2">
    <source>
        <dbReference type="EMBL" id="VDL57910.1"/>
    </source>
</evidence>
<dbReference type="AlphaFoldDB" id="A0A0R3SKX9"/>
<dbReference type="EMBL" id="UYSG01003048">
    <property type="protein sequence ID" value="VDL57910.1"/>
    <property type="molecule type" value="Genomic_DNA"/>
</dbReference>
<dbReference type="WBParaSite" id="HDID_0000559401-mRNA-1">
    <property type="protein sequence ID" value="HDID_0000559401-mRNA-1"/>
    <property type="gene ID" value="HDID_0000559401"/>
</dbReference>
<dbReference type="Proteomes" id="UP000274504">
    <property type="component" value="Unassembled WGS sequence"/>
</dbReference>
<protein>
    <submittedName>
        <fullName evidence="2 4">Uncharacterized protein</fullName>
    </submittedName>
</protein>
<accession>A0A0R3SKX9</accession>
<organism evidence="4">
    <name type="scientific">Hymenolepis diminuta</name>
    <name type="common">Rat tapeworm</name>
    <dbReference type="NCBI Taxonomy" id="6216"/>
    <lineage>
        <taxon>Eukaryota</taxon>
        <taxon>Metazoa</taxon>
        <taxon>Spiralia</taxon>
        <taxon>Lophotrochozoa</taxon>
        <taxon>Platyhelminthes</taxon>
        <taxon>Cestoda</taxon>
        <taxon>Eucestoda</taxon>
        <taxon>Cyclophyllidea</taxon>
        <taxon>Hymenolepididae</taxon>
        <taxon>Hymenolepis</taxon>
    </lineage>
</organism>
<evidence type="ECO:0000313" key="4">
    <source>
        <dbReference type="WBParaSite" id="HDID_0000559401-mRNA-1"/>
    </source>
</evidence>
<name>A0A0R3SKX9_HYMDI</name>
<reference evidence="4" key="1">
    <citation type="submission" date="2017-02" db="UniProtKB">
        <authorList>
            <consortium name="WormBaseParasite"/>
        </authorList>
    </citation>
    <scope>IDENTIFICATION</scope>
</reference>
<evidence type="ECO:0000256" key="1">
    <source>
        <dbReference type="SAM" id="MobiDB-lite"/>
    </source>
</evidence>
<sequence length="572" mass="65644">MNESDPSHPELSVKIPTEECLNPKSDMQFSVEIGGNRVELALNEEPKCDYDKMLEQILASCPSERACNFDDMPEDEIESLLACLSNSSDEASGSYNKVSLRNVRGWSTPEVREERERRVPSRPKSREPSNTVSVTISIRYANECHSDATQDLSLMEERSLNSPEHNRALEAEVPSPEPILDERASPLPSSENPQSELVSPQLVPHTSFSANSVPSEEVLPEIQPEPLPAEPVLPPLPRYTLPKPALENDQPRPSGRKHQWYTEGDSRIYCHMNKELEDSPMYYLDYFSLTDRCPNGSCSIRPEAISQQNLASRMASVQRLRSRKTIKTGKVDISETQKIEPKPIGRKHQWYTCGDGRIFCHMKEKQEGSPIYYLDYFSLTDRCPYGPHSFRPEKESLRCRSEKRIPNRAVRQKRSRTLDDDRSNQLLPIGRKHQWFTCGDSRIYCHMKGEKEGSPFFYLNYLSLTDRCPHGSYRFETEANPPRCQSEERGVQKKKLERRSRTAVGNRNNGNFVPIGLKYQWYTNGGSRICCRMKSDNQDLHPHYLDYFSPIDRCPAGLCRIFSEIDPRQSDQ</sequence>
<feature type="region of interest" description="Disordered" evidence="1">
    <location>
        <begin position="103"/>
        <end position="134"/>
    </location>
</feature>
<feature type="region of interest" description="Disordered" evidence="1">
    <location>
        <begin position="224"/>
        <end position="259"/>
    </location>
</feature>
<reference evidence="2 3" key="2">
    <citation type="submission" date="2018-11" db="EMBL/GenBank/DDBJ databases">
        <authorList>
            <consortium name="Pathogen Informatics"/>
        </authorList>
    </citation>
    <scope>NUCLEOTIDE SEQUENCE [LARGE SCALE GENOMIC DNA]</scope>
</reference>
<dbReference type="OrthoDB" id="10555992at2759"/>
<feature type="compositionally biased region" description="Basic and acidic residues" evidence="1">
    <location>
        <begin position="110"/>
        <end position="127"/>
    </location>
</feature>
<feature type="compositionally biased region" description="Polar residues" evidence="1">
    <location>
        <begin position="187"/>
        <end position="199"/>
    </location>
</feature>
<evidence type="ECO:0000313" key="3">
    <source>
        <dbReference type="Proteomes" id="UP000274504"/>
    </source>
</evidence>
<feature type="region of interest" description="Disordered" evidence="1">
    <location>
        <begin position="170"/>
        <end position="199"/>
    </location>
</feature>
<feature type="compositionally biased region" description="Pro residues" evidence="1">
    <location>
        <begin position="224"/>
        <end position="237"/>
    </location>
</feature>